<comment type="caution">
    <text evidence="1">The sequence shown here is derived from an EMBL/GenBank/DDBJ whole genome shotgun (WGS) entry which is preliminary data.</text>
</comment>
<dbReference type="EMBL" id="CAXDID020000596">
    <property type="protein sequence ID" value="CAL6105430.1"/>
    <property type="molecule type" value="Genomic_DNA"/>
</dbReference>
<gene>
    <name evidence="1" type="ORF">HINF_LOCUS54856</name>
    <name evidence="2" type="ORF">HINF_LOCUS73259</name>
</gene>
<keyword evidence="3" id="KW-1185">Reference proteome</keyword>
<sequence length="99" mass="11161">MQIKVPNILSRIQVGAALTPQNSTHSLPPIGMKRQIPIVKQPLIKSQLSESQSESQSVEPASLMQLLRDNTHAARVHMKQNHFQGDWKNKNISYYSVSE</sequence>
<accession>A0AA86UWB4</accession>
<name>A0AA86UWB4_9EUKA</name>
<proteinExistence type="predicted"/>
<dbReference type="AlphaFoldDB" id="A0AA86UWB4"/>
<evidence type="ECO:0000313" key="2">
    <source>
        <dbReference type="EMBL" id="CAL6105430.1"/>
    </source>
</evidence>
<organism evidence="1">
    <name type="scientific">Hexamita inflata</name>
    <dbReference type="NCBI Taxonomy" id="28002"/>
    <lineage>
        <taxon>Eukaryota</taxon>
        <taxon>Metamonada</taxon>
        <taxon>Diplomonadida</taxon>
        <taxon>Hexamitidae</taxon>
        <taxon>Hexamitinae</taxon>
        <taxon>Hexamita</taxon>
    </lineage>
</organism>
<evidence type="ECO:0000313" key="3">
    <source>
        <dbReference type="Proteomes" id="UP001642409"/>
    </source>
</evidence>
<dbReference type="Proteomes" id="UP001642409">
    <property type="component" value="Unassembled WGS sequence"/>
</dbReference>
<reference evidence="1" key="1">
    <citation type="submission" date="2023-06" db="EMBL/GenBank/DDBJ databases">
        <authorList>
            <person name="Kurt Z."/>
        </authorList>
    </citation>
    <scope>NUCLEOTIDE SEQUENCE</scope>
</reference>
<protein>
    <submittedName>
        <fullName evidence="2">Hypothetical_protein</fullName>
    </submittedName>
</protein>
<reference evidence="2 3" key="2">
    <citation type="submission" date="2024-07" db="EMBL/GenBank/DDBJ databases">
        <authorList>
            <person name="Akdeniz Z."/>
        </authorList>
    </citation>
    <scope>NUCLEOTIDE SEQUENCE [LARGE SCALE GENOMIC DNA]</scope>
</reference>
<dbReference type="EMBL" id="CATOUU010001017">
    <property type="protein sequence ID" value="CAI9967211.1"/>
    <property type="molecule type" value="Genomic_DNA"/>
</dbReference>
<evidence type="ECO:0000313" key="1">
    <source>
        <dbReference type="EMBL" id="CAI9967211.1"/>
    </source>
</evidence>